<sequence>MNVKTLIAAATLAVAISPSYAAVTFVEGTKFTNGDNGKVIPASPTGRWTFNSQLFNVADKSDIAINFGFKQNKADKDGWVNGLTVKLVQNGGIISDAFSWNFTSNPTYADTLTFANSLFQTGKNYRFVFEGDSPNFEGRFKYSVAAVAPVPEPDTYALMGMGLVGLIAARRRKAIQA</sequence>
<reference evidence="3 4" key="1">
    <citation type="journal article" date="2016" name="Int. J. Syst. Evol. Microbiol.">
        <title>Chitinibacter fontanus sp. nov., isolated from a spring.</title>
        <authorList>
            <person name="Sheu S.Y."/>
            <person name="Li Y.S."/>
            <person name="Young C.C."/>
            <person name="Chen W.M."/>
        </authorList>
    </citation>
    <scope>NUCLEOTIDE SEQUENCE [LARGE SCALE GENOMIC DNA]</scope>
    <source>
        <strain evidence="3 4">STM-7</strain>
    </source>
</reference>
<dbReference type="KEGG" id="cfon:HZU75_14060"/>
<keyword evidence="1" id="KW-0732">Signal</keyword>
<dbReference type="EMBL" id="CP058952">
    <property type="protein sequence ID" value="QLI82560.1"/>
    <property type="molecule type" value="Genomic_DNA"/>
</dbReference>
<organism evidence="3 4">
    <name type="scientific">Chitinibacter fontanus</name>
    <dbReference type="NCBI Taxonomy" id="1737446"/>
    <lineage>
        <taxon>Bacteria</taxon>
        <taxon>Pseudomonadati</taxon>
        <taxon>Pseudomonadota</taxon>
        <taxon>Betaproteobacteria</taxon>
        <taxon>Neisseriales</taxon>
        <taxon>Chitinibacteraceae</taxon>
        <taxon>Chitinibacter</taxon>
    </lineage>
</organism>
<name>A0A7D5VBT0_9NEIS</name>
<feature type="signal peptide" evidence="1">
    <location>
        <begin position="1"/>
        <end position="21"/>
    </location>
</feature>
<dbReference type="NCBIfam" id="TIGR02595">
    <property type="entry name" value="PEP_CTERM"/>
    <property type="match status" value="1"/>
</dbReference>
<dbReference type="Proteomes" id="UP000510822">
    <property type="component" value="Chromosome"/>
</dbReference>
<dbReference type="Pfam" id="PF07589">
    <property type="entry name" value="PEP-CTERM"/>
    <property type="match status" value="1"/>
</dbReference>
<feature type="domain" description="Ice-binding protein C-terminal" evidence="2">
    <location>
        <begin position="149"/>
        <end position="172"/>
    </location>
</feature>
<proteinExistence type="predicted"/>
<gene>
    <name evidence="3" type="ORF">HZU75_14060</name>
</gene>
<keyword evidence="4" id="KW-1185">Reference proteome</keyword>
<evidence type="ECO:0000259" key="2">
    <source>
        <dbReference type="Pfam" id="PF07589"/>
    </source>
</evidence>
<dbReference type="InterPro" id="IPR013424">
    <property type="entry name" value="Ice-binding_C"/>
</dbReference>
<evidence type="ECO:0000313" key="3">
    <source>
        <dbReference type="EMBL" id="QLI82560.1"/>
    </source>
</evidence>
<feature type="chain" id="PRO_5028857230" evidence="1">
    <location>
        <begin position="22"/>
        <end position="177"/>
    </location>
</feature>
<accession>A0A7D5VBT0</accession>
<evidence type="ECO:0000313" key="4">
    <source>
        <dbReference type="Proteomes" id="UP000510822"/>
    </source>
</evidence>
<evidence type="ECO:0000256" key="1">
    <source>
        <dbReference type="SAM" id="SignalP"/>
    </source>
</evidence>
<protein>
    <submittedName>
        <fullName evidence="3">PEP-CTERM sorting domain-containing protein</fullName>
    </submittedName>
</protein>
<dbReference type="AlphaFoldDB" id="A0A7D5VBT0"/>